<evidence type="ECO:0000256" key="1">
    <source>
        <dbReference type="ARBA" id="ARBA00007734"/>
    </source>
</evidence>
<dbReference type="InterPro" id="IPR036779">
    <property type="entry name" value="LysM_dom_sf"/>
</dbReference>
<dbReference type="PROSITE" id="PS00922">
    <property type="entry name" value="TRANSGLYCOSYLASE"/>
    <property type="match status" value="1"/>
</dbReference>
<dbReference type="Proteomes" id="UP000647133">
    <property type="component" value="Unassembled WGS sequence"/>
</dbReference>
<evidence type="ECO:0000256" key="2">
    <source>
        <dbReference type="SAM" id="SignalP"/>
    </source>
</evidence>
<reference evidence="4 5" key="1">
    <citation type="submission" date="2020-09" db="EMBL/GenBank/DDBJ databases">
        <title>Echinicola sp. CAU 1574 isolated from sand of Sido Beach.</title>
        <authorList>
            <person name="Kim W."/>
        </authorList>
    </citation>
    <scope>NUCLEOTIDE SEQUENCE [LARGE SCALE GENOMIC DNA]</scope>
    <source>
        <strain evidence="4 5">CAU 1574</strain>
    </source>
</reference>
<dbReference type="RefSeq" id="WP_192010900.1">
    <property type="nucleotide sequence ID" value="NZ_JACYTQ010000005.1"/>
</dbReference>
<dbReference type="EMBL" id="JACYTQ010000005">
    <property type="protein sequence ID" value="MBD8490015.1"/>
    <property type="molecule type" value="Genomic_DNA"/>
</dbReference>
<comment type="similarity">
    <text evidence="1">Belongs to the transglycosylase Slt family.</text>
</comment>
<dbReference type="CDD" id="cd16894">
    <property type="entry name" value="MltD-like"/>
    <property type="match status" value="1"/>
</dbReference>
<dbReference type="Gene3D" id="3.10.350.10">
    <property type="entry name" value="LysM domain"/>
    <property type="match status" value="2"/>
</dbReference>
<feature type="chain" id="PRO_5045282602" evidence="2">
    <location>
        <begin position="25"/>
        <end position="465"/>
    </location>
</feature>
<feature type="signal peptide" evidence="2">
    <location>
        <begin position="1"/>
        <end position="24"/>
    </location>
</feature>
<dbReference type="PANTHER" id="PTHR37423">
    <property type="entry name" value="SOLUBLE LYTIC MUREIN TRANSGLYCOSYLASE-RELATED"/>
    <property type="match status" value="1"/>
</dbReference>
<evidence type="ECO:0000313" key="5">
    <source>
        <dbReference type="Proteomes" id="UP000647133"/>
    </source>
</evidence>
<keyword evidence="5" id="KW-1185">Reference proteome</keyword>
<dbReference type="SMART" id="SM00257">
    <property type="entry name" value="LysM"/>
    <property type="match status" value="2"/>
</dbReference>
<evidence type="ECO:0000259" key="3">
    <source>
        <dbReference type="PROSITE" id="PS51782"/>
    </source>
</evidence>
<dbReference type="Gene3D" id="1.10.530.10">
    <property type="match status" value="1"/>
</dbReference>
<proteinExistence type="inferred from homology"/>
<feature type="domain" description="LysM" evidence="3">
    <location>
        <begin position="420"/>
        <end position="464"/>
    </location>
</feature>
<dbReference type="Pfam" id="PF01476">
    <property type="entry name" value="LysM"/>
    <property type="match status" value="2"/>
</dbReference>
<dbReference type="InterPro" id="IPR000189">
    <property type="entry name" value="Transglyc_AS"/>
</dbReference>
<name>A0ABR9AMT4_9BACT</name>
<comment type="caution">
    <text evidence="4">The sequence shown here is derived from an EMBL/GenBank/DDBJ whole genome shotgun (WGS) entry which is preliminary data.</text>
</comment>
<evidence type="ECO:0000313" key="4">
    <source>
        <dbReference type="EMBL" id="MBD8490015.1"/>
    </source>
</evidence>
<feature type="domain" description="LysM" evidence="3">
    <location>
        <begin position="348"/>
        <end position="391"/>
    </location>
</feature>
<dbReference type="InterPro" id="IPR018392">
    <property type="entry name" value="LysM"/>
</dbReference>
<protein>
    <submittedName>
        <fullName evidence="4">Transglycosylase SLT domain-containing protein</fullName>
    </submittedName>
</protein>
<dbReference type="PROSITE" id="PS51782">
    <property type="entry name" value="LYSM"/>
    <property type="match status" value="2"/>
</dbReference>
<keyword evidence="2" id="KW-0732">Signal</keyword>
<dbReference type="SUPFAM" id="SSF54106">
    <property type="entry name" value="LysM domain"/>
    <property type="match status" value="2"/>
</dbReference>
<dbReference type="SUPFAM" id="SSF53955">
    <property type="entry name" value="Lysozyme-like"/>
    <property type="match status" value="1"/>
</dbReference>
<dbReference type="CDD" id="cd00118">
    <property type="entry name" value="LysM"/>
    <property type="match status" value="2"/>
</dbReference>
<dbReference type="PANTHER" id="PTHR37423:SF2">
    <property type="entry name" value="MEMBRANE-BOUND LYTIC MUREIN TRANSGLYCOSYLASE C"/>
    <property type="match status" value="1"/>
</dbReference>
<organism evidence="4 5">
    <name type="scientific">Echinicola arenosa</name>
    <dbReference type="NCBI Taxonomy" id="2774144"/>
    <lineage>
        <taxon>Bacteria</taxon>
        <taxon>Pseudomonadati</taxon>
        <taxon>Bacteroidota</taxon>
        <taxon>Cytophagia</taxon>
        <taxon>Cytophagales</taxon>
        <taxon>Cyclobacteriaceae</taxon>
        <taxon>Echinicola</taxon>
    </lineage>
</organism>
<gene>
    <name evidence="4" type="ORF">IFO69_14755</name>
</gene>
<dbReference type="InterPro" id="IPR023346">
    <property type="entry name" value="Lysozyme-like_dom_sf"/>
</dbReference>
<dbReference type="InterPro" id="IPR008258">
    <property type="entry name" value="Transglycosylase_SLT_dom_1"/>
</dbReference>
<sequence>MRNRRLFALLSMMINCVVVTVTFGQDQNGFISAEEEVFEPIYNYEYIPDFTYDEVNDRVKNMETGMPFQLNETIFAFINYFTVRNREYSKMTLARKEIYFPLFEKALKKHGMPDEIKYLAIIESGLNPKAKSYVGAMGLWQFMPATGRVYDLHVTRDIDDRMDPELATEAACKYLKSLHRMFGDWELALAAYNCGPGNVRKAIRRSGGKKTFWGIYNRLPRETRGYIPQFQAIMYVFKYADEHNLILEDGTFPVAHESVNFDQEVDLNRLAEISGVCLEDLEFLNPSILRNKIPHSSKSFALKVPKAQAEYLAANKHWILDTISIQHERLIAQQIEEEPEKKQEPEKLIYKVQRGDALGKIANRYGITVSEIKTWNGLYSNTIKVGQHLTIYQNSGAFERNIAADNTTKQDATFVKENPKTYIVQPGDSLWLIAKKLDGVSIEQIKRLNKLNNNNIKPGQKLIIG</sequence>
<accession>A0ABR9AMT4</accession>
<dbReference type="Pfam" id="PF01464">
    <property type="entry name" value="SLT"/>
    <property type="match status" value="1"/>
</dbReference>